<keyword evidence="1" id="KW-0812">Transmembrane</keyword>
<sequence>MSNITLRVNLPLVHSVFHARKFPVHNYSHSLITMEHLDFILFSIIQVIPFISVVLFSDISVCWPQKSE</sequence>
<gene>
    <name evidence="2" type="ORF">CROQUDRAFT_659798</name>
</gene>
<keyword evidence="1" id="KW-1133">Transmembrane helix</keyword>
<organism evidence="2 3">
    <name type="scientific">Cronartium quercuum f. sp. fusiforme G11</name>
    <dbReference type="NCBI Taxonomy" id="708437"/>
    <lineage>
        <taxon>Eukaryota</taxon>
        <taxon>Fungi</taxon>
        <taxon>Dikarya</taxon>
        <taxon>Basidiomycota</taxon>
        <taxon>Pucciniomycotina</taxon>
        <taxon>Pucciniomycetes</taxon>
        <taxon>Pucciniales</taxon>
        <taxon>Coleosporiaceae</taxon>
        <taxon>Cronartium</taxon>
    </lineage>
</organism>
<keyword evidence="3" id="KW-1185">Reference proteome</keyword>
<keyword evidence="1" id="KW-0472">Membrane</keyword>
<feature type="transmembrane region" description="Helical" evidence="1">
    <location>
        <begin position="39"/>
        <end position="63"/>
    </location>
</feature>
<evidence type="ECO:0000256" key="1">
    <source>
        <dbReference type="SAM" id="Phobius"/>
    </source>
</evidence>
<dbReference type="EMBL" id="MU167292">
    <property type="protein sequence ID" value="KAG0144599.1"/>
    <property type="molecule type" value="Genomic_DNA"/>
</dbReference>
<reference evidence="2" key="1">
    <citation type="submission" date="2013-11" db="EMBL/GenBank/DDBJ databases">
        <title>Genome sequence of the fusiform rust pathogen reveals effectors for host alternation and coevolution with pine.</title>
        <authorList>
            <consortium name="DOE Joint Genome Institute"/>
            <person name="Smith K."/>
            <person name="Pendleton A."/>
            <person name="Kubisiak T."/>
            <person name="Anderson C."/>
            <person name="Salamov A."/>
            <person name="Aerts A."/>
            <person name="Riley R."/>
            <person name="Clum A."/>
            <person name="Lindquist E."/>
            <person name="Ence D."/>
            <person name="Campbell M."/>
            <person name="Kronenberg Z."/>
            <person name="Feau N."/>
            <person name="Dhillon B."/>
            <person name="Hamelin R."/>
            <person name="Burleigh J."/>
            <person name="Smith J."/>
            <person name="Yandell M."/>
            <person name="Nelson C."/>
            <person name="Grigoriev I."/>
            <person name="Davis J."/>
        </authorList>
    </citation>
    <scope>NUCLEOTIDE SEQUENCE</scope>
    <source>
        <strain evidence="2">G11</strain>
    </source>
</reference>
<evidence type="ECO:0000313" key="3">
    <source>
        <dbReference type="Proteomes" id="UP000886653"/>
    </source>
</evidence>
<proteinExistence type="predicted"/>
<accession>A0A9P6NEI7</accession>
<dbReference type="AlphaFoldDB" id="A0A9P6NEI7"/>
<protein>
    <submittedName>
        <fullName evidence="2">Uncharacterized protein</fullName>
    </submittedName>
</protein>
<feature type="non-terminal residue" evidence="2">
    <location>
        <position position="1"/>
    </location>
</feature>
<dbReference type="Proteomes" id="UP000886653">
    <property type="component" value="Unassembled WGS sequence"/>
</dbReference>
<name>A0A9P6NEI7_9BASI</name>
<comment type="caution">
    <text evidence="2">The sequence shown here is derived from an EMBL/GenBank/DDBJ whole genome shotgun (WGS) entry which is preliminary data.</text>
</comment>
<evidence type="ECO:0000313" key="2">
    <source>
        <dbReference type="EMBL" id="KAG0144599.1"/>
    </source>
</evidence>